<dbReference type="AlphaFoldDB" id="A0A7D5M1U4"/>
<keyword evidence="2" id="KW-1185">Reference proteome</keyword>
<gene>
    <name evidence="1" type="ORF">C5F47_07190</name>
</gene>
<dbReference type="EMBL" id="CP026993">
    <property type="protein sequence ID" value="QLH03851.1"/>
    <property type="molecule type" value="Genomic_DNA"/>
</dbReference>
<accession>A0A7D5M1U4</accession>
<proteinExistence type="predicted"/>
<evidence type="ECO:0000313" key="1">
    <source>
        <dbReference type="EMBL" id="QLH03851.1"/>
    </source>
</evidence>
<name>A0A7D5M1U4_9ARCH</name>
<protein>
    <submittedName>
        <fullName evidence="1">Uncharacterized protein</fullName>
    </submittedName>
</protein>
<dbReference type="OrthoDB" id="3069at2157"/>
<evidence type="ECO:0000313" key="2">
    <source>
        <dbReference type="Proteomes" id="UP000509771"/>
    </source>
</evidence>
<dbReference type="KEGG" id="ncl:C5F47_07190"/>
<sequence length="445" mass="49111">MMKYYSIMFLMVTLLASSVTASNFAFADVIAPKDQMDLNFAPEEVICKEKFVKIIRTSNGDAACVSPNVVDLLVKRGFALPLDADTTESKELQSKPIGTLTHMATTKQYKNPGSVETFPKIDTHNYVFKICAIDEKIRSPEVIITSDSETKSVKLRDVELTSCYTTATKVRASDSNSISAKLLNHGGISESITELENKISSLKSDIVIQREKLSAINEETPANDRAKKVSAIHNKISDIRHELKNTRSELQKYLLFLNLNSATNNIPPVVKGKSITGIDVDGVLSEIISVNVALIQPDDRLENSMAYNVVFEICTDNTTLRIPVVELSSDIATKVVKMAEKIAHNTCQVSTGKINALSPNSIAIKLVGQTQSSETIIELEKRIESIKDEMMVVQAQLNSASTSSSISKEERQLAISEGTDKSIELRKELNSVKVELHKILLEVYR</sequence>
<organism evidence="1 2">
    <name type="scientific">Nitrosopumilus cobalaminigenes</name>
    <dbReference type="NCBI Taxonomy" id="1470066"/>
    <lineage>
        <taxon>Archaea</taxon>
        <taxon>Nitrososphaerota</taxon>
        <taxon>Nitrososphaeria</taxon>
        <taxon>Nitrosopumilales</taxon>
        <taxon>Nitrosopumilaceae</taxon>
        <taxon>Nitrosopumilus</taxon>
    </lineage>
</organism>
<dbReference type="Proteomes" id="UP000509771">
    <property type="component" value="Chromosome"/>
</dbReference>
<reference evidence="1 2" key="1">
    <citation type="submission" date="2018-02" db="EMBL/GenBank/DDBJ databases">
        <title>Complete genome of Nitrosopumilus cobalaminigenes HCA1.</title>
        <authorList>
            <person name="Qin W."/>
            <person name="Zheng Y."/>
            <person name="Stahl D.A."/>
        </authorList>
    </citation>
    <scope>NUCLEOTIDE SEQUENCE [LARGE SCALE GENOMIC DNA]</scope>
    <source>
        <strain evidence="1 2">HCA1</strain>
    </source>
</reference>